<reference evidence="3 4" key="1">
    <citation type="submission" date="2024-06" db="EMBL/GenBank/DDBJ databases">
        <authorList>
            <person name="Steensen K."/>
            <person name="Seneca J."/>
            <person name="Bartlau N."/>
            <person name="Yu A.X."/>
            <person name="Polz M.F."/>
        </authorList>
    </citation>
    <scope>NUCLEOTIDE SEQUENCE [LARGE SCALE GENOMIC DNA]</scope>
    <source>
        <strain evidence="3 4">1F9</strain>
    </source>
</reference>
<protein>
    <submittedName>
        <fullName evidence="3">Prepilin peptidase</fullName>
    </submittedName>
</protein>
<feature type="domain" description="Prepilin type IV endopeptidase peptidase" evidence="2">
    <location>
        <begin position="11"/>
        <end position="107"/>
    </location>
</feature>
<keyword evidence="1" id="KW-0472">Membrane</keyword>
<dbReference type="Proteomes" id="UP001569175">
    <property type="component" value="Unassembled WGS sequence"/>
</dbReference>
<gene>
    <name evidence="3" type="ORF">ACED57_21625</name>
</gene>
<keyword evidence="1" id="KW-0812">Transmembrane</keyword>
<feature type="transmembrane region" description="Helical" evidence="1">
    <location>
        <begin position="59"/>
        <end position="81"/>
    </location>
</feature>
<evidence type="ECO:0000256" key="1">
    <source>
        <dbReference type="SAM" id="Phobius"/>
    </source>
</evidence>
<dbReference type="Gene3D" id="1.20.120.1220">
    <property type="match status" value="1"/>
</dbReference>
<name>A0ABV4KWS5_9VIBR</name>
<feature type="transmembrane region" description="Helical" evidence="1">
    <location>
        <begin position="93"/>
        <end position="115"/>
    </location>
</feature>
<feature type="transmembrane region" description="Helical" evidence="1">
    <location>
        <begin position="127"/>
        <end position="146"/>
    </location>
</feature>
<keyword evidence="1" id="KW-1133">Transmembrane helix</keyword>
<proteinExistence type="predicted"/>
<feature type="transmembrane region" description="Helical" evidence="1">
    <location>
        <begin position="6"/>
        <end position="21"/>
    </location>
</feature>
<comment type="caution">
    <text evidence="3">The sequence shown here is derived from an EMBL/GenBank/DDBJ whole genome shotgun (WGS) entry which is preliminary data.</text>
</comment>
<dbReference type="EMBL" id="JBGOOL010000094">
    <property type="protein sequence ID" value="MEZ8055714.1"/>
    <property type="molecule type" value="Genomic_DNA"/>
</dbReference>
<organism evidence="3 4">
    <name type="scientific">Vibrio atlanticus</name>
    <dbReference type="NCBI Taxonomy" id="693153"/>
    <lineage>
        <taxon>Bacteria</taxon>
        <taxon>Pseudomonadati</taxon>
        <taxon>Pseudomonadota</taxon>
        <taxon>Gammaproteobacteria</taxon>
        <taxon>Vibrionales</taxon>
        <taxon>Vibrionaceae</taxon>
        <taxon>Vibrio</taxon>
    </lineage>
</organism>
<evidence type="ECO:0000313" key="3">
    <source>
        <dbReference type="EMBL" id="MEZ8055714.1"/>
    </source>
</evidence>
<evidence type="ECO:0000259" key="2">
    <source>
        <dbReference type="Pfam" id="PF01478"/>
    </source>
</evidence>
<dbReference type="RefSeq" id="WP_054543356.1">
    <property type="nucleotide sequence ID" value="NZ_JBFRME010000063.1"/>
</dbReference>
<dbReference type="InterPro" id="IPR000045">
    <property type="entry name" value="Prepilin_IV_endopep_pep"/>
</dbReference>
<evidence type="ECO:0000313" key="4">
    <source>
        <dbReference type="Proteomes" id="UP001569175"/>
    </source>
</evidence>
<accession>A0ABV4KWS5</accession>
<sequence>MTELKIFLSIAIAICNLVVFYNDIRFRTVKHRFVIIIIILGVISLVFSNNVIWQIASSFTIFCVFFILWIVNIIGGGDVKLIGALFIGIAPEYSIIALATAGILGGVQILLMWVSSLITHKDPFSNGIPYTIPLGLSGWFFFTLSLI</sequence>
<dbReference type="Pfam" id="PF01478">
    <property type="entry name" value="Peptidase_A24"/>
    <property type="match status" value="1"/>
</dbReference>
<keyword evidence="4" id="KW-1185">Reference proteome</keyword>
<feature type="transmembrane region" description="Helical" evidence="1">
    <location>
        <begin position="33"/>
        <end position="53"/>
    </location>
</feature>